<reference evidence="2" key="1">
    <citation type="submission" date="2008-05" db="EMBL/GenBank/DDBJ databases">
        <title>Complete sequence of Shigella boydii serotype 18 strain BS512.</title>
        <authorList>
            <person name="Rasko D.A."/>
            <person name="Rosovitz M."/>
            <person name="Maurelli A.T."/>
            <person name="Myers G."/>
            <person name="Seshadri R."/>
            <person name="Cer R."/>
            <person name="Jiang L."/>
            <person name="Ravel J."/>
            <person name="Sebastian Y."/>
        </authorList>
    </citation>
    <scope>NUCLEOTIDE SEQUENCE [LARGE SCALE GENOMIC DNA]</scope>
    <source>
        <strain evidence="2">CDC 3083-94 / BS512</strain>
        <plasmid evidence="2">pBS512_211</plasmid>
    </source>
</reference>
<organism evidence="1 2">
    <name type="scientific">Shigella boydii serotype 18 (strain CDC 3083-94 / BS512)</name>
    <dbReference type="NCBI Taxonomy" id="344609"/>
    <lineage>
        <taxon>Bacteria</taxon>
        <taxon>Pseudomonadati</taxon>
        <taxon>Pseudomonadota</taxon>
        <taxon>Gammaproteobacteria</taxon>
        <taxon>Enterobacterales</taxon>
        <taxon>Enterobacteriaceae</taxon>
        <taxon>Shigella</taxon>
    </lineage>
</organism>
<geneLocation type="plasmid" evidence="1 2">
    <name>pBS512_211</name>
</geneLocation>
<gene>
    <name evidence="1" type="ordered locus">SbBS512_A0309</name>
</gene>
<dbReference type="Proteomes" id="UP000001030">
    <property type="component" value="Plasmid pBS512_211"/>
</dbReference>
<dbReference type="AlphaFoldDB" id="B2TT99"/>
<name>B2TT99_SHIB3</name>
<dbReference type="KEGG" id="sbc:SbBS512_A0309"/>
<protein>
    <submittedName>
        <fullName evidence="1">Uncharacterized protein</fullName>
    </submittedName>
</protein>
<evidence type="ECO:0000313" key="2">
    <source>
        <dbReference type="Proteomes" id="UP000001030"/>
    </source>
</evidence>
<proteinExistence type="predicted"/>
<keyword evidence="2" id="KW-1185">Reference proteome</keyword>
<accession>B2TT99</accession>
<dbReference type="HOGENOM" id="CLU_3316915_0_0_6"/>
<evidence type="ECO:0000313" key="1">
    <source>
        <dbReference type="EMBL" id="ACD06108.1"/>
    </source>
</evidence>
<keyword evidence="1" id="KW-0614">Plasmid</keyword>
<dbReference type="EMBL" id="CP001062">
    <property type="protein sequence ID" value="ACD06108.1"/>
    <property type="molecule type" value="Genomic_DNA"/>
</dbReference>
<sequence length="39" mass="4676">MKSIRKAFHKNNDKTINCHHGCNSQRAFQYQHDNLLYLT</sequence>